<evidence type="ECO:0000313" key="2">
    <source>
        <dbReference type="Proteomes" id="UP001059380"/>
    </source>
</evidence>
<name>A0A9J7BMX1_9BACT</name>
<reference evidence="1" key="1">
    <citation type="submission" date="2021-04" db="EMBL/GenBank/DDBJ databases">
        <title>Phylogenetic analysis of Acidobacteriaceae.</title>
        <authorList>
            <person name="Qiu L."/>
            <person name="Zhang Q."/>
        </authorList>
    </citation>
    <scope>NUCLEOTIDE SEQUENCE</scope>
    <source>
        <strain evidence="1">DSM 25168</strain>
    </source>
</reference>
<keyword evidence="2" id="KW-1185">Reference proteome</keyword>
<dbReference type="SUPFAM" id="SSF56935">
    <property type="entry name" value="Porins"/>
    <property type="match status" value="1"/>
</dbReference>
<dbReference type="AlphaFoldDB" id="A0A9J7BMX1"/>
<evidence type="ECO:0000313" key="1">
    <source>
        <dbReference type="EMBL" id="UWZ82262.1"/>
    </source>
</evidence>
<dbReference type="RefSeq" id="WP_260791418.1">
    <property type="nucleotide sequence ID" value="NZ_CP093313.1"/>
</dbReference>
<dbReference type="Proteomes" id="UP001059380">
    <property type="component" value="Chromosome"/>
</dbReference>
<gene>
    <name evidence="1" type="ORF">MOP44_16965</name>
</gene>
<organism evidence="1 2">
    <name type="scientific">Occallatibacter riparius</name>
    <dbReference type="NCBI Taxonomy" id="1002689"/>
    <lineage>
        <taxon>Bacteria</taxon>
        <taxon>Pseudomonadati</taxon>
        <taxon>Acidobacteriota</taxon>
        <taxon>Terriglobia</taxon>
        <taxon>Terriglobales</taxon>
        <taxon>Acidobacteriaceae</taxon>
        <taxon>Occallatibacter</taxon>
    </lineage>
</organism>
<sequence length="350" mass="38790">MSSFLQDVRNQRIARGLYLLACALALISVQTVRGQEVPLISGGAGFVTSTNGGNTTYLPVVSPVLGAPIGSHVFVESRATILQAFFPKSGKGYDHDAFLGLDYLQADITANRHLTVVAGQFLTPFATYNERLTPIWISNFESAPLIYSLGTMQTAHSVGGMLRGSAASNAHFNLDYAAYFSAASTNEQFNAQRSSGGRASVYLPAAHLEIGASYNRLLQDKHENFSGVHLWWEPADSSFRLRSEFATGEHARGYWVEAGYRLHRFGGDHNLLAGFEPLFRMQQTFRSSPDPNDGLPAHDTQQPDFGLDYHLPHEVRINTSYSRQFSSAGNRNIWQTGIIYRFLFPTWRSK</sequence>
<dbReference type="EMBL" id="CP093313">
    <property type="protein sequence ID" value="UWZ82262.1"/>
    <property type="molecule type" value="Genomic_DNA"/>
</dbReference>
<dbReference type="KEGG" id="orp:MOP44_16965"/>
<accession>A0A9J7BMX1</accession>
<protein>
    <submittedName>
        <fullName evidence="1">Uncharacterized protein</fullName>
    </submittedName>
</protein>
<proteinExistence type="predicted"/>